<dbReference type="InterPro" id="IPR036388">
    <property type="entry name" value="WH-like_DNA-bd_sf"/>
</dbReference>
<dbReference type="Pfam" id="PF00196">
    <property type="entry name" value="GerE"/>
    <property type="match status" value="1"/>
</dbReference>
<feature type="region of interest" description="Disordered" evidence="4">
    <location>
        <begin position="277"/>
        <end position="296"/>
    </location>
</feature>
<dbReference type="PANTHER" id="PTHR44688">
    <property type="entry name" value="DNA-BINDING TRANSCRIPTIONAL ACTIVATOR DEVR_DOSR"/>
    <property type="match status" value="1"/>
</dbReference>
<keyword evidence="2" id="KW-0238">DNA-binding</keyword>
<name>A0ABM7RSC1_9PSED</name>
<gene>
    <name evidence="6" type="ORF">LAB08_R29050</name>
</gene>
<proteinExistence type="predicted"/>
<protein>
    <submittedName>
        <fullName evidence="6">LuxR family transcriptional regulator</fullName>
    </submittedName>
</protein>
<feature type="domain" description="HTH luxR-type" evidence="5">
    <location>
        <begin position="198"/>
        <end position="263"/>
    </location>
</feature>
<dbReference type="Proteomes" id="UP000218595">
    <property type="component" value="Chromosome"/>
</dbReference>
<dbReference type="InterPro" id="IPR016032">
    <property type="entry name" value="Sig_transdc_resp-reg_C-effctor"/>
</dbReference>
<sequence>MDSEQLASVQWYQQMAKVVLAVGRPEFVSTLVRAFSVLAPLQATTVYLYPHDGLPKALFERDDEGPWLPEGNVKQYLSGFYLLDPFYSVSVESVGSGCYHLADVAPDHFERSEYYVAFYQHAHIEDELNYILQISPGYTIAVSLASASKLNEQQLQQFKMISPWVLAVLSRHWEGLGADTLNGMFENQFARKIHTALNNFGSSVLSQRECKIAQLILKGHSTRSLAERLAISEDTVKTHRKHAYSKLNIASQSELFSLFIHSLAQAQDVFFKDPLENYRGADNNPSPPSIQKQEGD</sequence>
<accession>A0ABM7RSC1</accession>
<evidence type="ECO:0000256" key="1">
    <source>
        <dbReference type="ARBA" id="ARBA00023015"/>
    </source>
</evidence>
<dbReference type="Gene3D" id="1.10.10.10">
    <property type="entry name" value="Winged helix-like DNA-binding domain superfamily/Winged helix DNA-binding domain"/>
    <property type="match status" value="1"/>
</dbReference>
<dbReference type="SUPFAM" id="SSF46894">
    <property type="entry name" value="C-terminal effector domain of the bipartite response regulators"/>
    <property type="match status" value="1"/>
</dbReference>
<dbReference type="PANTHER" id="PTHR44688:SF16">
    <property type="entry name" value="DNA-BINDING TRANSCRIPTIONAL ACTIVATOR DEVR_DOSR"/>
    <property type="match status" value="1"/>
</dbReference>
<keyword evidence="1" id="KW-0805">Transcription regulation</keyword>
<reference evidence="6 7" key="1">
    <citation type="submission" date="2016-04" db="EMBL/GenBank/DDBJ databases">
        <title>Complete genome sequence of Pseudomonas sp. LAB-08 isolated from TCE contaminated aquifer soil.</title>
        <authorList>
            <person name="Dohra H."/>
            <person name="Suzuki K."/>
            <person name="Fatma A."/>
            <person name="Inuzuka Y."/>
            <person name="Honjo M."/>
            <person name="Tashiro Y."/>
            <person name="Futamata H."/>
        </authorList>
    </citation>
    <scope>NUCLEOTIDE SEQUENCE [LARGE SCALE GENOMIC DNA]</scope>
    <source>
        <strain evidence="6 7">LAB-08</strain>
    </source>
</reference>
<dbReference type="PRINTS" id="PR00038">
    <property type="entry name" value="HTHLUXR"/>
</dbReference>
<dbReference type="PROSITE" id="PS50043">
    <property type="entry name" value="HTH_LUXR_2"/>
    <property type="match status" value="1"/>
</dbReference>
<keyword evidence="7" id="KW-1185">Reference proteome</keyword>
<dbReference type="EMBL" id="AP017423">
    <property type="protein sequence ID" value="BCX68265.1"/>
    <property type="molecule type" value="Genomic_DNA"/>
</dbReference>
<keyword evidence="3" id="KW-0804">Transcription</keyword>
<evidence type="ECO:0000313" key="7">
    <source>
        <dbReference type="Proteomes" id="UP000218595"/>
    </source>
</evidence>
<evidence type="ECO:0000259" key="5">
    <source>
        <dbReference type="PROSITE" id="PS50043"/>
    </source>
</evidence>
<evidence type="ECO:0000313" key="6">
    <source>
        <dbReference type="EMBL" id="BCX68265.1"/>
    </source>
</evidence>
<evidence type="ECO:0000256" key="4">
    <source>
        <dbReference type="SAM" id="MobiDB-lite"/>
    </source>
</evidence>
<organism evidence="6 7">
    <name type="scientific">Pseudomonas izuensis</name>
    <dbReference type="NCBI Taxonomy" id="2684212"/>
    <lineage>
        <taxon>Bacteria</taxon>
        <taxon>Pseudomonadati</taxon>
        <taxon>Pseudomonadota</taxon>
        <taxon>Gammaproteobacteria</taxon>
        <taxon>Pseudomonadales</taxon>
        <taxon>Pseudomonadaceae</taxon>
        <taxon>Pseudomonas</taxon>
    </lineage>
</organism>
<dbReference type="CDD" id="cd06170">
    <property type="entry name" value="LuxR_C_like"/>
    <property type="match status" value="1"/>
</dbReference>
<evidence type="ECO:0000256" key="2">
    <source>
        <dbReference type="ARBA" id="ARBA00023125"/>
    </source>
</evidence>
<dbReference type="InterPro" id="IPR000792">
    <property type="entry name" value="Tscrpt_reg_LuxR_C"/>
</dbReference>
<evidence type="ECO:0000256" key="3">
    <source>
        <dbReference type="ARBA" id="ARBA00023163"/>
    </source>
</evidence>
<dbReference type="SMART" id="SM00421">
    <property type="entry name" value="HTH_LUXR"/>
    <property type="match status" value="1"/>
</dbReference>